<keyword evidence="2" id="KW-0732">Signal</keyword>
<dbReference type="EMBL" id="MU006780">
    <property type="protein sequence ID" value="KAF2643518.1"/>
    <property type="molecule type" value="Genomic_DNA"/>
</dbReference>
<reference evidence="3" key="1">
    <citation type="journal article" date="2020" name="Stud. Mycol.">
        <title>101 Dothideomycetes genomes: a test case for predicting lifestyles and emergence of pathogens.</title>
        <authorList>
            <person name="Haridas S."/>
            <person name="Albert R."/>
            <person name="Binder M."/>
            <person name="Bloem J."/>
            <person name="Labutti K."/>
            <person name="Salamov A."/>
            <person name="Andreopoulos B."/>
            <person name="Baker S."/>
            <person name="Barry K."/>
            <person name="Bills G."/>
            <person name="Bluhm B."/>
            <person name="Cannon C."/>
            <person name="Castanera R."/>
            <person name="Culley D."/>
            <person name="Daum C."/>
            <person name="Ezra D."/>
            <person name="Gonzalez J."/>
            <person name="Henrissat B."/>
            <person name="Kuo A."/>
            <person name="Liang C."/>
            <person name="Lipzen A."/>
            <person name="Lutzoni F."/>
            <person name="Magnuson J."/>
            <person name="Mondo S."/>
            <person name="Nolan M."/>
            <person name="Ohm R."/>
            <person name="Pangilinan J."/>
            <person name="Park H.-J."/>
            <person name="Ramirez L."/>
            <person name="Alfaro M."/>
            <person name="Sun H."/>
            <person name="Tritt A."/>
            <person name="Yoshinaga Y."/>
            <person name="Zwiers L.-H."/>
            <person name="Turgeon B."/>
            <person name="Goodwin S."/>
            <person name="Spatafora J."/>
            <person name="Crous P."/>
            <person name="Grigoriev I."/>
        </authorList>
    </citation>
    <scope>NUCLEOTIDE SEQUENCE</scope>
    <source>
        <strain evidence="3">CBS 473.64</strain>
    </source>
</reference>
<accession>A0A6A6SAS5</accession>
<organism evidence="3 4">
    <name type="scientific">Massarina eburnea CBS 473.64</name>
    <dbReference type="NCBI Taxonomy" id="1395130"/>
    <lineage>
        <taxon>Eukaryota</taxon>
        <taxon>Fungi</taxon>
        <taxon>Dikarya</taxon>
        <taxon>Ascomycota</taxon>
        <taxon>Pezizomycotina</taxon>
        <taxon>Dothideomycetes</taxon>
        <taxon>Pleosporomycetidae</taxon>
        <taxon>Pleosporales</taxon>
        <taxon>Massarineae</taxon>
        <taxon>Massarinaceae</taxon>
        <taxon>Massarina</taxon>
    </lineage>
</organism>
<evidence type="ECO:0000256" key="1">
    <source>
        <dbReference type="SAM" id="MobiDB-lite"/>
    </source>
</evidence>
<dbReference type="OrthoDB" id="3775905at2759"/>
<evidence type="ECO:0000256" key="2">
    <source>
        <dbReference type="SAM" id="SignalP"/>
    </source>
</evidence>
<feature type="compositionally biased region" description="Acidic residues" evidence="1">
    <location>
        <begin position="55"/>
        <end position="68"/>
    </location>
</feature>
<gene>
    <name evidence="3" type="ORF">P280DRAFT_254789</name>
</gene>
<evidence type="ECO:0000313" key="4">
    <source>
        <dbReference type="Proteomes" id="UP000799753"/>
    </source>
</evidence>
<dbReference type="PROSITE" id="PS51257">
    <property type="entry name" value="PROKAR_LIPOPROTEIN"/>
    <property type="match status" value="1"/>
</dbReference>
<feature type="chain" id="PRO_5025493671" evidence="2">
    <location>
        <begin position="20"/>
        <end position="171"/>
    </location>
</feature>
<proteinExistence type="predicted"/>
<dbReference type="Proteomes" id="UP000799753">
    <property type="component" value="Unassembled WGS sequence"/>
</dbReference>
<feature type="region of interest" description="Disordered" evidence="1">
    <location>
        <begin position="38"/>
        <end position="72"/>
    </location>
</feature>
<feature type="signal peptide" evidence="2">
    <location>
        <begin position="1"/>
        <end position="19"/>
    </location>
</feature>
<sequence>MKSTTFLSILLATVSCANAAPTPKAAVTVQLYTVRPTGNLPTSQDQVPLASSDDLLSDDDSLSDDPLSDDTLSSEGPLLHLTVGQVLSFDHAPLHISAIEIASVHEGTDLSSPPRYVEEEDERVVCEAKIGYSSMGVRFTKGYWTGTGLVAVAVGDEGAERVVTGLECWLL</sequence>
<protein>
    <submittedName>
        <fullName evidence="3">Uncharacterized protein</fullName>
    </submittedName>
</protein>
<evidence type="ECO:0000313" key="3">
    <source>
        <dbReference type="EMBL" id="KAF2643518.1"/>
    </source>
</evidence>
<dbReference type="AlphaFoldDB" id="A0A6A6SAS5"/>
<keyword evidence="4" id="KW-1185">Reference proteome</keyword>
<name>A0A6A6SAS5_9PLEO</name>